<dbReference type="GO" id="GO:0005524">
    <property type="term" value="F:ATP binding"/>
    <property type="evidence" value="ECO:0007669"/>
    <property type="project" value="UniProtKB-KW"/>
</dbReference>
<comment type="caution">
    <text evidence="4">The sequence shown here is derived from an EMBL/GenBank/DDBJ whole genome shotgun (WGS) entry which is preliminary data.</text>
</comment>
<dbReference type="InterPro" id="IPR017871">
    <property type="entry name" value="ABC_transporter-like_CS"/>
</dbReference>
<reference evidence="5" key="1">
    <citation type="submission" date="2014-05" db="EMBL/GenBank/DDBJ databases">
        <title>ATOL: Assembling a taxonomically balanced genome-scale reconstruction of the evolutionary history of the Enterobacteriaceae.</title>
        <authorList>
            <person name="Plunkett G. III"/>
            <person name="Neeno-Eckwall E.C."/>
            <person name="Glasner J.D."/>
            <person name="Perna N.T."/>
        </authorList>
    </citation>
    <scope>NUCLEOTIDE SEQUENCE [LARGE SCALE GENOMIC DNA]</scope>
    <source>
        <strain evidence="5">ATCC 49490</strain>
    </source>
</reference>
<dbReference type="Gene3D" id="3.40.50.300">
    <property type="entry name" value="P-loop containing nucleotide triphosphate hydrolases"/>
    <property type="match status" value="2"/>
</dbReference>
<dbReference type="AlphaFoldDB" id="A0A085ASR7"/>
<dbReference type="InterPro" id="IPR026866">
    <property type="entry name" value="CR006_AAA"/>
</dbReference>
<dbReference type="PANTHER" id="PTHR32182:SF0">
    <property type="entry name" value="DNA REPLICATION AND REPAIR PROTEIN RECF"/>
    <property type="match status" value="1"/>
</dbReference>
<dbReference type="EMBL" id="JMTB01000003">
    <property type="protein sequence ID" value="KFC13262.1"/>
    <property type="molecule type" value="Genomic_DNA"/>
</dbReference>
<dbReference type="SUPFAM" id="SSF52540">
    <property type="entry name" value="P-loop containing nucleoside triphosphate hydrolases"/>
    <property type="match status" value="1"/>
</dbReference>
<dbReference type="eggNOG" id="COG1672">
    <property type="taxonomic scope" value="Bacteria"/>
</dbReference>
<accession>A0A085ASR7</accession>
<dbReference type="GO" id="GO:0016887">
    <property type="term" value="F:ATP hydrolysis activity"/>
    <property type="evidence" value="ECO:0007669"/>
    <property type="project" value="InterPro"/>
</dbReference>
<dbReference type="Proteomes" id="UP000028630">
    <property type="component" value="Unassembled WGS sequence"/>
</dbReference>
<gene>
    <name evidence="4" type="ORF">GTGU_00023</name>
</gene>
<keyword evidence="2" id="KW-0067">ATP-binding</keyword>
<dbReference type="GO" id="GO:0000731">
    <property type="term" value="P:DNA synthesis involved in DNA repair"/>
    <property type="evidence" value="ECO:0007669"/>
    <property type="project" value="TreeGrafter"/>
</dbReference>
<feature type="domain" description="Protein CR006 P-loop" evidence="3">
    <location>
        <begin position="322"/>
        <end position="491"/>
    </location>
</feature>
<dbReference type="Pfam" id="PF13166">
    <property type="entry name" value="AAA_13"/>
    <property type="match status" value="1"/>
</dbReference>
<protein>
    <recommendedName>
        <fullName evidence="3">Protein CR006 P-loop domain-containing protein</fullName>
    </recommendedName>
</protein>
<evidence type="ECO:0000256" key="2">
    <source>
        <dbReference type="ARBA" id="ARBA00022840"/>
    </source>
</evidence>
<evidence type="ECO:0000259" key="3">
    <source>
        <dbReference type="Pfam" id="PF13166"/>
    </source>
</evidence>
<name>A0A085ASR7_9ENTR</name>
<evidence type="ECO:0000313" key="5">
    <source>
        <dbReference type="Proteomes" id="UP000028630"/>
    </source>
</evidence>
<evidence type="ECO:0000313" key="4">
    <source>
        <dbReference type="EMBL" id="KFC13262.1"/>
    </source>
</evidence>
<dbReference type="GO" id="GO:0006302">
    <property type="term" value="P:double-strand break repair"/>
    <property type="evidence" value="ECO:0007669"/>
    <property type="project" value="TreeGrafter"/>
</dbReference>
<keyword evidence="5" id="KW-1185">Reference proteome</keyword>
<proteinExistence type="predicted"/>
<dbReference type="OrthoDB" id="9795565at2"/>
<dbReference type="eggNOG" id="COG1131">
    <property type="taxonomic scope" value="Bacteria"/>
</dbReference>
<dbReference type="PROSITE" id="PS00211">
    <property type="entry name" value="ABC_TRANSPORTER_1"/>
    <property type="match status" value="1"/>
</dbReference>
<evidence type="ECO:0000256" key="1">
    <source>
        <dbReference type="ARBA" id="ARBA00022741"/>
    </source>
</evidence>
<dbReference type="PANTHER" id="PTHR32182">
    <property type="entry name" value="DNA REPLICATION AND REPAIR PROTEIN RECF"/>
    <property type="match status" value="1"/>
</dbReference>
<dbReference type="RefSeq" id="WP_038153164.1">
    <property type="nucleotide sequence ID" value="NZ_JMTB01000003.1"/>
</dbReference>
<keyword evidence="1" id="KW-0547">Nucleotide-binding</keyword>
<dbReference type="InterPro" id="IPR027417">
    <property type="entry name" value="P-loop_NTPase"/>
</dbReference>
<organism evidence="4 5">
    <name type="scientific">Trabulsiella guamensis ATCC 49490</name>
    <dbReference type="NCBI Taxonomy" id="1005994"/>
    <lineage>
        <taxon>Bacteria</taxon>
        <taxon>Pseudomonadati</taxon>
        <taxon>Pseudomonadota</taxon>
        <taxon>Gammaproteobacteria</taxon>
        <taxon>Enterobacterales</taxon>
        <taxon>Enterobacteriaceae</taxon>
        <taxon>Trabulsiella</taxon>
    </lineage>
</organism>
<sequence length="712" mass="80640">MEVQISYCNSIDSATISLAERKLNIRFAPNGTGKSTIARAMQFSLPGQEASLAELLPFKFRTNNPDNVAPSVAGMEQLDNIMCFNEEYVSQFTFRQDELVANSFDILIKTDAYIRTEQEIESIISTIRQVFTVHTQLETLLSDLGVLSSAFKVTAASALSKSTKGMKALAGGNKLLHIPAALEPYRNMITSNKSVQWIAWQTKGLAEFGELAGKCCPYCSGESSEQQQQRIRQVGLEYDQAVIKNLMELVDVIQRLGIYLTDLARDRLQEITTLPNGLERQHETYLITLKSQTDDLIEKLTALKTLSGFSFTEGENVAARLASHKLNLDFFTELQSEETIRIIGALNASLNDLIARAGPLQGKLNQQRDKVRQLVRKHQEDINGFLAYAGYRYRVRITDDAQPRLQLYHVDHTDVVTGGSQHLSYGERNAFALVLFMYECLSRKPGLIILDDPISSFDKNKKFAILEMLFRREPSDCLKSKTVLMLTHDVEPIIDTIRAVRQQFNNQVSAAYLRYSRGVITEQSISNSDIKTFAQICTSALQAECDDIIKLIYLRRYFEILDDRGDAYQVLSNLLHKRASQEDTRLAMVDGRYQLMSEASVNSGCHEIIKHIPDFDYAVQLEKITCRNYLTTLYFNCNSSYEKLQVFRLMDIDPANSVIQKFINETYHIENEFICQLDPTRFDLIPEYVIAECDNLLQPPAAANDDIGREIA</sequence>